<dbReference type="SUPFAM" id="SSF144010">
    <property type="entry name" value="CofE-like"/>
    <property type="match status" value="1"/>
</dbReference>
<dbReference type="AlphaFoldDB" id="A0A6H1U480"/>
<proteinExistence type="predicted"/>
<accession>A0A6H1U480</accession>
<evidence type="ECO:0000313" key="2">
    <source>
        <dbReference type="Proteomes" id="UP000500857"/>
    </source>
</evidence>
<dbReference type="KEGG" id="oxy:HCG48_10705"/>
<keyword evidence="1" id="KW-0436">Ligase</keyword>
<keyword evidence="2" id="KW-1185">Reference proteome</keyword>
<dbReference type="Proteomes" id="UP000500857">
    <property type="component" value="Chromosome"/>
</dbReference>
<dbReference type="GO" id="GO:0016874">
    <property type="term" value="F:ligase activity"/>
    <property type="evidence" value="ECO:0007669"/>
    <property type="project" value="UniProtKB-KW"/>
</dbReference>
<gene>
    <name evidence="1" type="ORF">HCG48_10705</name>
</gene>
<dbReference type="EMBL" id="CP051167">
    <property type="protein sequence ID" value="QIZ73698.1"/>
    <property type="molecule type" value="Genomic_DNA"/>
</dbReference>
<reference evidence="1 2" key="1">
    <citation type="submission" date="2020-04" db="EMBL/GenBank/DDBJ databases">
        <authorList>
            <person name="Basu S."/>
            <person name="Maruthanayagam V."/>
            <person name="Chakraborty S."/>
            <person name="Pramanik A."/>
            <person name="Mukherjee J."/>
            <person name="Brink B."/>
        </authorList>
    </citation>
    <scope>NUCLEOTIDE SEQUENCE [LARGE SCALE GENOMIC DNA]</scope>
    <source>
        <strain evidence="1 2">AP17</strain>
    </source>
</reference>
<name>A0A6H1U480_9CYAN</name>
<protein>
    <submittedName>
        <fullName evidence="1">F420-0:Gamma-glutamyl ligase</fullName>
    </submittedName>
</protein>
<sequence>MAATIGISLAAAALVVGAAGAALEWQYRRRPGNDLDVPPGEWNREILSPERHQLVGIVEFRNRTPSLEIMLPEVRAQVSLLSETSVDDIRTRVRVVPLHPDAPAREDGYWFGYIVKIGKSTRAKIAIDIEGNDLDRLKSAWVKIHYVTYGPEGRIPKVRHVVIPLQHPDPSVAPNPRTVPENGAEVFPIKTHLLTHLDDPVEIVKRYVLPHAQPGDIVTLGETPVAIMQDRWRHPSDVRPGWVARRLCYYFLPTSSLATACGLQTLVDLVGPGRVFFAFVGGAIARAFGYRGGFYQLAGEQARLIDDVTGTLPPYDSFIVLGPDRPEQVVADIQRETGLSAAIVDVNDLKAVKILAGTPDLSTAFLETALRSNPAGNADEQTPVVLIRPGKTASGQL</sequence>
<organism evidence="1 2">
    <name type="scientific">Oxynema aestuarii AP17</name>
    <dbReference type="NCBI Taxonomy" id="2064643"/>
    <lineage>
        <taxon>Bacteria</taxon>
        <taxon>Bacillati</taxon>
        <taxon>Cyanobacteriota</taxon>
        <taxon>Cyanophyceae</taxon>
        <taxon>Oscillatoriophycideae</taxon>
        <taxon>Oscillatoriales</taxon>
        <taxon>Oscillatoriaceae</taxon>
        <taxon>Oxynema</taxon>
        <taxon>Oxynema aestuarii</taxon>
    </lineage>
</organism>
<evidence type="ECO:0000313" key="1">
    <source>
        <dbReference type="EMBL" id="QIZ73698.1"/>
    </source>
</evidence>